<evidence type="ECO:0008006" key="3">
    <source>
        <dbReference type="Google" id="ProtNLM"/>
    </source>
</evidence>
<gene>
    <name evidence="1" type="ORF">FOB64_005358</name>
</gene>
<comment type="caution">
    <text evidence="1">The sequence shown here is derived from an EMBL/GenBank/DDBJ whole genome shotgun (WGS) entry which is preliminary data.</text>
</comment>
<evidence type="ECO:0000313" key="2">
    <source>
        <dbReference type="Proteomes" id="UP000536275"/>
    </source>
</evidence>
<dbReference type="GO" id="GO:0061671">
    <property type="term" value="C:Cbp3p-Cbp6 complex"/>
    <property type="evidence" value="ECO:0007669"/>
    <property type="project" value="InterPro"/>
</dbReference>
<organism evidence="1 2">
    <name type="scientific">Candida albicans</name>
    <name type="common">Yeast</name>
    <dbReference type="NCBI Taxonomy" id="5476"/>
    <lineage>
        <taxon>Eukaryota</taxon>
        <taxon>Fungi</taxon>
        <taxon>Dikarya</taxon>
        <taxon>Ascomycota</taxon>
        <taxon>Saccharomycotina</taxon>
        <taxon>Pichiomycetes</taxon>
        <taxon>Debaryomycetaceae</taxon>
        <taxon>Candida/Lodderomyces clade</taxon>
        <taxon>Candida</taxon>
    </lineage>
</organism>
<name>A0A8H6F1W4_CANAX</name>
<dbReference type="GO" id="GO:0043022">
    <property type="term" value="F:ribosome binding"/>
    <property type="evidence" value="ECO:0007669"/>
    <property type="project" value="InterPro"/>
</dbReference>
<dbReference type="Pfam" id="PF20180">
    <property type="entry name" value="UQCC2_CBP6"/>
    <property type="match status" value="1"/>
</dbReference>
<dbReference type="InterPro" id="IPR037653">
    <property type="entry name" value="Cbp6"/>
</dbReference>
<protein>
    <recommendedName>
        <fullName evidence="3">Cytochrome B pre-mRNA-processing protein 6</fullName>
    </recommendedName>
</protein>
<accession>A0A8H6F1W4</accession>
<sequence length="112" mass="13346">MSSKQEISKKIISLLNTLPKEKLKHYSSFKDSQIKRFSDLQKVNQISEQDLKLQYIALKNLCNDKYKRYYELDDKLLRPKGNPHYYERLMNEINGEKKENLFSALRTVVFGK</sequence>
<dbReference type="GO" id="GO:0034551">
    <property type="term" value="P:mitochondrial respiratory chain complex III assembly"/>
    <property type="evidence" value="ECO:0007669"/>
    <property type="project" value="TreeGrafter"/>
</dbReference>
<dbReference type="PANTHER" id="PTHR28250:SF1">
    <property type="entry name" value="CYTOCHROME B PRE-MRNA-PROCESSING PROTEIN 6"/>
    <property type="match status" value="1"/>
</dbReference>
<dbReference type="PANTHER" id="PTHR28250">
    <property type="entry name" value="CYTOCHROME B PRE-MRNA-PROCESSING PROTEIN 6"/>
    <property type="match status" value="1"/>
</dbReference>
<dbReference type="AlphaFoldDB" id="A0A8H6F1W4"/>
<dbReference type="EMBL" id="JABWAD010000060">
    <property type="protein sequence ID" value="KAF6063735.1"/>
    <property type="molecule type" value="Genomic_DNA"/>
</dbReference>
<reference evidence="1 2" key="1">
    <citation type="submission" date="2020-03" db="EMBL/GenBank/DDBJ databases">
        <title>FDA dAtabase for Regulatory Grade micrObial Sequences (FDA-ARGOS): Supporting development and validation of Infectious Disease Dx tests.</title>
        <authorList>
            <person name="Campos J."/>
            <person name="Goldberg B."/>
            <person name="Tallon L."/>
            <person name="Sadzewicz L."/>
            <person name="Vavikolanu K."/>
            <person name="Mehta A."/>
            <person name="Aluvathingal J."/>
            <person name="Nadendla S."/>
            <person name="Nandy P."/>
            <person name="Geyer C."/>
            <person name="Yan Y."/>
            <person name="Sichtig H."/>
        </authorList>
    </citation>
    <scope>NUCLEOTIDE SEQUENCE [LARGE SCALE GENOMIC DNA]</scope>
    <source>
        <strain evidence="1 2">FDAARGOS_656</strain>
    </source>
</reference>
<evidence type="ECO:0000313" key="1">
    <source>
        <dbReference type="EMBL" id="KAF6063735.1"/>
    </source>
</evidence>
<proteinExistence type="predicted"/>
<dbReference type="Proteomes" id="UP000536275">
    <property type="component" value="Unassembled WGS sequence"/>
</dbReference>
<dbReference type="SMR" id="A0A8H6F1W4"/>
<dbReference type="OMA" id="PRYYDRI"/>